<proteinExistence type="inferred from homology"/>
<gene>
    <name evidence="3" type="ORF">DWV92_07570</name>
</gene>
<evidence type="ECO:0000313" key="4">
    <source>
        <dbReference type="Proteomes" id="UP000265970"/>
    </source>
</evidence>
<comment type="similarity">
    <text evidence="1">Belongs to the DprA/Smf family.</text>
</comment>
<dbReference type="Pfam" id="PF02481">
    <property type="entry name" value="DNA_processg_A"/>
    <property type="match status" value="1"/>
</dbReference>
<dbReference type="InterPro" id="IPR057666">
    <property type="entry name" value="DrpA_SLOG"/>
</dbReference>
<dbReference type="Gene3D" id="3.40.50.450">
    <property type="match status" value="1"/>
</dbReference>
<protein>
    <submittedName>
        <fullName evidence="3">DNA-processing protein DprA</fullName>
    </submittedName>
</protein>
<dbReference type="InterPro" id="IPR003488">
    <property type="entry name" value="DprA"/>
</dbReference>
<dbReference type="AlphaFoldDB" id="A0A395XHR6"/>
<feature type="domain" description="Smf/DprA SLOG" evidence="2">
    <location>
        <begin position="7"/>
        <end position="189"/>
    </location>
</feature>
<reference evidence="3 4" key="1">
    <citation type="submission" date="2018-08" db="EMBL/GenBank/DDBJ databases">
        <title>A genome reference for cultivated species of the human gut microbiota.</title>
        <authorList>
            <person name="Zou Y."/>
            <person name="Xue W."/>
            <person name="Luo G."/>
        </authorList>
    </citation>
    <scope>NUCLEOTIDE SEQUENCE [LARGE SCALE GENOMIC DNA]</scope>
    <source>
        <strain evidence="3 4">AF13-3LB</strain>
    </source>
</reference>
<evidence type="ECO:0000313" key="3">
    <source>
        <dbReference type="EMBL" id="RGW08696.1"/>
    </source>
</evidence>
<organism evidence="3 4">
    <name type="scientific">Bifidobacterium pseudolongum</name>
    <dbReference type="NCBI Taxonomy" id="1694"/>
    <lineage>
        <taxon>Bacteria</taxon>
        <taxon>Bacillati</taxon>
        <taxon>Actinomycetota</taxon>
        <taxon>Actinomycetes</taxon>
        <taxon>Bifidobacteriales</taxon>
        <taxon>Bifidobacteriaceae</taxon>
        <taxon>Bifidobacterium</taxon>
    </lineage>
</organism>
<dbReference type="PANTHER" id="PTHR43022:SF1">
    <property type="entry name" value="PROTEIN SMF"/>
    <property type="match status" value="1"/>
</dbReference>
<evidence type="ECO:0000259" key="2">
    <source>
        <dbReference type="Pfam" id="PF02481"/>
    </source>
</evidence>
<dbReference type="EMBL" id="QRZV01000004">
    <property type="protein sequence ID" value="RGW08696.1"/>
    <property type="molecule type" value="Genomic_DNA"/>
</dbReference>
<comment type="caution">
    <text evidence="3">The sequence shown here is derived from an EMBL/GenBank/DDBJ whole genome shotgun (WGS) entry which is preliminary data.</text>
</comment>
<accession>A0A395XHR6</accession>
<evidence type="ECO:0000256" key="1">
    <source>
        <dbReference type="ARBA" id="ARBA00006525"/>
    </source>
</evidence>
<dbReference type="GO" id="GO:0009294">
    <property type="term" value="P:DNA-mediated transformation"/>
    <property type="evidence" value="ECO:0007669"/>
    <property type="project" value="InterPro"/>
</dbReference>
<name>A0A395XHR6_9BIFI</name>
<sequence length="235" mass="25538">MRAELRFVSIFDPDYPRLLLASVDAPPFMFAKGLLLPDDRGVSVVGSRHASPQGLEFAQEVAAMLANRDLTVIAGLAEGVDTAAHQAALEAGARTVAFIGTGINRTYPASNRALQERIAHEGLVLSQFKPDAPPTRQTFPMRNAVMSSYGLASVICDAGEHSGTRIQARQAMQHGRPIIFHQRVVDQTQWAHDYLGKPNVAVAGTVDDVARLIDDIFHTALVQVDDDYLQIPLES</sequence>
<dbReference type="Proteomes" id="UP000265970">
    <property type="component" value="Unassembled WGS sequence"/>
</dbReference>
<dbReference type="SUPFAM" id="SSF102405">
    <property type="entry name" value="MCP/YpsA-like"/>
    <property type="match status" value="1"/>
</dbReference>
<dbReference type="PANTHER" id="PTHR43022">
    <property type="entry name" value="PROTEIN SMF"/>
    <property type="match status" value="1"/>
</dbReference>